<comment type="caution">
    <text evidence="12">The sequence shown here is derived from an EMBL/GenBank/DDBJ whole genome shotgun (WGS) entry which is preliminary data.</text>
</comment>
<dbReference type="GO" id="GO:0005789">
    <property type="term" value="C:endoplasmic reticulum membrane"/>
    <property type="evidence" value="ECO:0007669"/>
    <property type="project" value="TreeGrafter"/>
</dbReference>
<dbReference type="Gene3D" id="2.60.120.200">
    <property type="match status" value="2"/>
</dbReference>
<keyword evidence="4" id="KW-0735">Signal-anchor</keyword>
<dbReference type="PANTHER" id="PTHR31361:SF1">
    <property type="entry name" value="BETA-GLUCAN SYNTHESIS-ASSOCIATED PROTEIN KRE6-RELATED"/>
    <property type="match status" value="1"/>
</dbReference>
<dbReference type="InterPro" id="IPR005629">
    <property type="entry name" value="Skn1/Kre6/Sbg1"/>
</dbReference>
<comment type="similarity">
    <text evidence="2">Belongs to the SKN1/KRE6 family.</text>
</comment>
<dbReference type="OrthoDB" id="3018793at2759"/>
<evidence type="ECO:0000256" key="6">
    <source>
        <dbReference type="ARBA" id="ARBA00023136"/>
    </source>
</evidence>
<evidence type="ECO:0000256" key="1">
    <source>
        <dbReference type="ARBA" id="ARBA00004606"/>
    </source>
</evidence>
<dbReference type="EMBL" id="JACAZF010000005">
    <property type="protein sequence ID" value="KAF7303511.1"/>
    <property type="molecule type" value="Genomic_DNA"/>
</dbReference>
<dbReference type="Pfam" id="PF03935">
    <property type="entry name" value="SKN1_KRE6_Sbg1"/>
    <property type="match status" value="1"/>
</dbReference>
<evidence type="ECO:0000256" key="8">
    <source>
        <dbReference type="ARBA" id="ARBA00023316"/>
    </source>
</evidence>
<dbReference type="GeneID" id="59345078"/>
<dbReference type="RefSeq" id="XP_037220483.1">
    <property type="nucleotide sequence ID" value="XM_037362562.1"/>
</dbReference>
<proteinExistence type="inferred from homology"/>
<dbReference type="SUPFAM" id="SSF49899">
    <property type="entry name" value="Concanavalin A-like lectins/glucanases"/>
    <property type="match status" value="1"/>
</dbReference>
<keyword evidence="13" id="KW-1185">Reference proteome</keyword>
<dbReference type="GO" id="GO:0015926">
    <property type="term" value="F:glucosidase activity"/>
    <property type="evidence" value="ECO:0007669"/>
    <property type="project" value="TreeGrafter"/>
</dbReference>
<keyword evidence="8" id="KW-0961">Cell wall biogenesis/degradation</keyword>
<feature type="domain" description="GH16" evidence="11">
    <location>
        <begin position="388"/>
        <end position="777"/>
    </location>
</feature>
<reference evidence="12" key="1">
    <citation type="submission" date="2020-05" db="EMBL/GenBank/DDBJ databases">
        <title>Mycena genomes resolve the evolution of fungal bioluminescence.</title>
        <authorList>
            <person name="Tsai I.J."/>
        </authorList>
    </citation>
    <scope>NUCLEOTIDE SEQUENCE</scope>
    <source>
        <strain evidence="12">171206Taipei</strain>
    </source>
</reference>
<dbReference type="InterPro" id="IPR000757">
    <property type="entry name" value="Beta-glucanase-like"/>
</dbReference>
<protein>
    <submittedName>
        <fullName evidence="12">GH16 domain-containing protein</fullName>
    </submittedName>
</protein>
<evidence type="ECO:0000256" key="10">
    <source>
        <dbReference type="SAM" id="Phobius"/>
    </source>
</evidence>
<comment type="subcellular location">
    <subcellularLocation>
        <location evidence="1">Membrane</location>
        <topology evidence="1">Single-pass type II membrane protein</topology>
    </subcellularLocation>
</comment>
<evidence type="ECO:0000256" key="9">
    <source>
        <dbReference type="SAM" id="MobiDB-lite"/>
    </source>
</evidence>
<keyword evidence="6 10" id="KW-0472">Membrane</keyword>
<accession>A0A8H6W5F0</accession>
<feature type="compositionally biased region" description="Low complexity" evidence="9">
    <location>
        <begin position="185"/>
        <end position="201"/>
    </location>
</feature>
<evidence type="ECO:0000256" key="7">
    <source>
        <dbReference type="ARBA" id="ARBA00023180"/>
    </source>
</evidence>
<dbReference type="GO" id="GO:0031505">
    <property type="term" value="P:fungal-type cell wall organization"/>
    <property type="evidence" value="ECO:0007669"/>
    <property type="project" value="TreeGrafter"/>
</dbReference>
<dbReference type="FunFam" id="2.60.120.200:FF:000259">
    <property type="entry name" value="Chromosome 9, whole genome shotgun sequence"/>
    <property type="match status" value="1"/>
</dbReference>
<sequence length="825" mass="89062">MSRYSYDPLAIEDDDRRSRGSSLPPASSSATRLIPRKPPPRVSSRSPSPLLDATPTPLGPRLRVTRSPSPSTGSSRPPSTDFDVDFVPMSPQPSSRNAHARTDSSASLLPPPPRYSGDISPAFSHASLPLPPSDYSDRSRSHSPPSDYSDGEEEDGDMRFEAPRPLPAPLPRPRSLLQADPPTPHATSSPFSFTSSALPPATNYSDSPYALPPRLPSPDKDYLDVPFRPRYPRAGSVVSEGVARPSHRRGGPAGLGSMGGSSEHSSIDFSAGSRPGSAPPEKFDAFAYSLHLGPEDDDALHDPRVKFSGVYTRFAGVSVFTARGVLNLGCLVLLVAILAVLFLVYPLHLYFTAAKPGQALVGSSTTSGVNASGQVPSIGNFGLVDLHTPKSAYSLPSYHDPSQTLQLVFSDEFEEEGRSFYPGDDPYWEAVDLHYWQTGNLEWYDPSMISTRGGALEINLTKVADPTTNHGLNYKGGMMSTWNKFCFTGGLILADVMLPGANNVFGLWPALWTMGNLGRAGYGASLDGMWPYSYDACDIGAAPNQSYAFTAMASSKTGPPGATLPDGTPLSFLPGQRLSRCVCRGETHPGPFHKDGSYVGRSAPEIDVFEAQIGEDASGVNVGQVSQSAQWAPFNAEYHWLNTSDNLIIPSLDVSHFNNYVGGIYQQPTSVVSTTNQACYQLADGCFALQGFEYAPGFNKAYITWINNNAVAWTLNAGGVGGDTASGISARPITNEPLYILVNLGISPAFGFIDFEHLVFPATMRIDWIRVYQRRDAINVGCDPRDMPTQAYINTYIDAYTNPNYTTWTDDFGQRMPKNSLAGDC</sequence>
<evidence type="ECO:0000313" key="13">
    <source>
        <dbReference type="Proteomes" id="UP000636479"/>
    </source>
</evidence>
<dbReference type="GO" id="GO:0006078">
    <property type="term" value="P:(1-&gt;6)-beta-D-glucan biosynthetic process"/>
    <property type="evidence" value="ECO:0007669"/>
    <property type="project" value="TreeGrafter"/>
</dbReference>
<dbReference type="GO" id="GO:0005886">
    <property type="term" value="C:plasma membrane"/>
    <property type="evidence" value="ECO:0007669"/>
    <property type="project" value="TreeGrafter"/>
</dbReference>
<feature type="region of interest" description="Disordered" evidence="9">
    <location>
        <begin position="1"/>
        <end position="277"/>
    </location>
</feature>
<evidence type="ECO:0000256" key="2">
    <source>
        <dbReference type="ARBA" id="ARBA00010962"/>
    </source>
</evidence>
<evidence type="ECO:0000256" key="3">
    <source>
        <dbReference type="ARBA" id="ARBA00022692"/>
    </source>
</evidence>
<dbReference type="Proteomes" id="UP000636479">
    <property type="component" value="Unassembled WGS sequence"/>
</dbReference>
<dbReference type="InterPro" id="IPR013320">
    <property type="entry name" value="ConA-like_dom_sf"/>
</dbReference>
<keyword evidence="5 10" id="KW-1133">Transmembrane helix</keyword>
<dbReference type="PROSITE" id="PS51762">
    <property type="entry name" value="GH16_2"/>
    <property type="match status" value="1"/>
</dbReference>
<keyword evidence="7" id="KW-0325">Glycoprotein</keyword>
<gene>
    <name evidence="12" type="ORF">MIND_00580200</name>
</gene>
<feature type="compositionally biased region" description="Low complexity" evidence="9">
    <location>
        <begin position="65"/>
        <end position="80"/>
    </location>
</feature>
<organism evidence="12 13">
    <name type="scientific">Mycena indigotica</name>
    <dbReference type="NCBI Taxonomy" id="2126181"/>
    <lineage>
        <taxon>Eukaryota</taxon>
        <taxon>Fungi</taxon>
        <taxon>Dikarya</taxon>
        <taxon>Basidiomycota</taxon>
        <taxon>Agaricomycotina</taxon>
        <taxon>Agaricomycetes</taxon>
        <taxon>Agaricomycetidae</taxon>
        <taxon>Agaricales</taxon>
        <taxon>Marasmiineae</taxon>
        <taxon>Mycenaceae</taxon>
        <taxon>Mycena</taxon>
    </lineage>
</organism>
<dbReference type="AlphaFoldDB" id="A0A8H6W5F0"/>
<evidence type="ECO:0000256" key="5">
    <source>
        <dbReference type="ARBA" id="ARBA00022989"/>
    </source>
</evidence>
<feature type="transmembrane region" description="Helical" evidence="10">
    <location>
        <begin position="325"/>
        <end position="345"/>
    </location>
</feature>
<keyword evidence="3 10" id="KW-0812">Transmembrane</keyword>
<dbReference type="PANTHER" id="PTHR31361">
    <property type="entry name" value="BETA-GLUCAN SYNTHESIS-ASSOCIATED PROTEIN KRE6-RELATED"/>
    <property type="match status" value="1"/>
</dbReference>
<feature type="compositionally biased region" description="Polar residues" evidence="9">
    <location>
        <begin position="92"/>
        <end position="107"/>
    </location>
</feature>
<evidence type="ECO:0000313" key="12">
    <source>
        <dbReference type="EMBL" id="KAF7303511.1"/>
    </source>
</evidence>
<evidence type="ECO:0000259" key="11">
    <source>
        <dbReference type="PROSITE" id="PS51762"/>
    </source>
</evidence>
<evidence type="ECO:0000256" key="4">
    <source>
        <dbReference type="ARBA" id="ARBA00022968"/>
    </source>
</evidence>
<feature type="compositionally biased region" description="Low complexity" evidence="9">
    <location>
        <begin position="20"/>
        <end position="33"/>
    </location>
</feature>
<name>A0A8H6W5F0_9AGAR</name>